<name>A0ABR8UEX1_9GAMM</name>
<keyword evidence="2 5" id="KW-0813">Transport</keyword>
<comment type="function">
    <text evidence="5">Required for the activity of the bacterial periplasmic transport system of putrescine.</text>
</comment>
<proteinExistence type="inferred from homology"/>
<feature type="chain" id="PRO_5045793359" description="Putrescine-binding periplasmic protein" evidence="6">
    <location>
        <begin position="28"/>
        <end position="393"/>
    </location>
</feature>
<gene>
    <name evidence="7" type="ORF">H9645_00670</name>
</gene>
<dbReference type="PANTHER" id="PTHR30222:SF12">
    <property type="entry name" value="NORSPERMIDINE SENSOR"/>
    <property type="match status" value="1"/>
</dbReference>
<evidence type="ECO:0000256" key="4">
    <source>
        <dbReference type="ARBA" id="ARBA00022764"/>
    </source>
</evidence>
<dbReference type="InterPro" id="IPR001188">
    <property type="entry name" value="Sperm_putr-bd"/>
</dbReference>
<evidence type="ECO:0000256" key="3">
    <source>
        <dbReference type="ARBA" id="ARBA00022729"/>
    </source>
</evidence>
<dbReference type="PIRSF" id="PIRSF019574">
    <property type="entry name" value="Periplasmic_polyamine_BP"/>
    <property type="match status" value="1"/>
</dbReference>
<dbReference type="InterPro" id="IPR006059">
    <property type="entry name" value="SBP"/>
</dbReference>
<dbReference type="Gene3D" id="3.40.190.10">
    <property type="entry name" value="Periplasmic binding protein-like II"/>
    <property type="match status" value="2"/>
</dbReference>
<reference evidence="7 8" key="1">
    <citation type="submission" date="2020-08" db="EMBL/GenBank/DDBJ databases">
        <title>A Genomic Blueprint of the Chicken Gut Microbiome.</title>
        <authorList>
            <person name="Gilroy R."/>
            <person name="Ravi A."/>
            <person name="Getino M."/>
            <person name="Pursley I."/>
            <person name="Horton D.L."/>
            <person name="Alikhan N.-F."/>
            <person name="Baker D."/>
            <person name="Gharbi K."/>
            <person name="Hall N."/>
            <person name="Watson M."/>
            <person name="Adriaenssens E.M."/>
            <person name="Foster-Nyarko E."/>
            <person name="Jarju S."/>
            <person name="Secka A."/>
            <person name="Antonio M."/>
            <person name="Oren A."/>
            <person name="Chaudhuri R."/>
            <person name="La Ragione R.M."/>
            <person name="Hildebrand F."/>
            <person name="Pallen M.J."/>
        </authorList>
    </citation>
    <scope>NUCLEOTIDE SEQUENCE [LARGE SCALE GENOMIC DNA]</scope>
    <source>
        <strain evidence="7 8">Sa2BVA3</strain>
    </source>
</reference>
<comment type="subcellular location">
    <subcellularLocation>
        <location evidence="1 5">Periplasm</location>
    </subcellularLocation>
</comment>
<dbReference type="PRINTS" id="PR00909">
    <property type="entry name" value="SPERMDNBNDNG"/>
</dbReference>
<evidence type="ECO:0000313" key="7">
    <source>
        <dbReference type="EMBL" id="MBD7986541.1"/>
    </source>
</evidence>
<protein>
    <recommendedName>
        <fullName evidence="5">Putrescine-binding periplasmic protein</fullName>
    </recommendedName>
</protein>
<keyword evidence="3 6" id="KW-0732">Signal</keyword>
<evidence type="ECO:0000313" key="8">
    <source>
        <dbReference type="Proteomes" id="UP000647183"/>
    </source>
</evidence>
<dbReference type="Pfam" id="PF13416">
    <property type="entry name" value="SBP_bac_8"/>
    <property type="match status" value="1"/>
</dbReference>
<feature type="signal peptide" evidence="6">
    <location>
        <begin position="1"/>
        <end position="27"/>
    </location>
</feature>
<keyword evidence="4 5" id="KW-0574">Periplasm</keyword>
<comment type="similarity">
    <text evidence="5">Belongs to the bacterial solute-binding protein PotD/PotF family.</text>
</comment>
<dbReference type="SUPFAM" id="SSF53850">
    <property type="entry name" value="Periplasmic binding protein-like II"/>
    <property type="match status" value="1"/>
</dbReference>
<accession>A0ABR8UEX1</accession>
<comment type="caution">
    <text evidence="7">The sequence shown here is derived from an EMBL/GenBank/DDBJ whole genome shotgun (WGS) entry which is preliminary data.</text>
</comment>
<dbReference type="CDD" id="cd13659">
    <property type="entry name" value="PBP2_PotF"/>
    <property type="match status" value="1"/>
</dbReference>
<evidence type="ECO:0000256" key="2">
    <source>
        <dbReference type="ARBA" id="ARBA00022448"/>
    </source>
</evidence>
<dbReference type="EMBL" id="JACSQJ010000001">
    <property type="protein sequence ID" value="MBD7986541.1"/>
    <property type="molecule type" value="Genomic_DNA"/>
</dbReference>
<evidence type="ECO:0000256" key="1">
    <source>
        <dbReference type="ARBA" id="ARBA00004418"/>
    </source>
</evidence>
<organism evidence="7 8">
    <name type="scientific">Luteimonas colneyensis</name>
    <dbReference type="NCBI Taxonomy" id="2762230"/>
    <lineage>
        <taxon>Bacteria</taxon>
        <taxon>Pseudomonadati</taxon>
        <taxon>Pseudomonadota</taxon>
        <taxon>Gammaproteobacteria</taxon>
        <taxon>Lysobacterales</taxon>
        <taxon>Lysobacteraceae</taxon>
        <taxon>Luteimonas</taxon>
    </lineage>
</organism>
<sequence>MPAATVSPWRTAVSLRLAPLACALVLAACGGNQTGSDASGAPAGAEEQVLNVYNWSDYVADDTIANFEAATGIKVNYDVYAENETLETKLTAGGSGYDVVFPSARPFAQRQIRAGLYAPLDKAKLPNLQHLDPAIMQGLTDIDPGNAHVVPYMWGTTGLGINVDKVTAALGADAPLDSWSLLFDPANAAKLASCGIHVLDDDQEAFGAALIWLGRDPNAGAADEIEAVKQAYAAIRPHIRTFNNAEYKDALANGDACLVMGYSGDIGQARDVAAEAAEATGKAAPDIRYVIPKEGAIRWMDVIAIPKDARHPGNAHAFVDYLMQPEVIAAVTDHVAYANANLAATPLVDPEIAADGGVYPAEDVRAKLVDPVSLPEDVQRQRVRAWTGIKSGR</sequence>
<keyword evidence="8" id="KW-1185">Reference proteome</keyword>
<dbReference type="PANTHER" id="PTHR30222">
    <property type="entry name" value="SPERMIDINE/PUTRESCINE-BINDING PERIPLASMIC PROTEIN"/>
    <property type="match status" value="1"/>
</dbReference>
<evidence type="ECO:0000256" key="5">
    <source>
        <dbReference type="PIRNR" id="PIRNR019574"/>
    </source>
</evidence>
<dbReference type="Proteomes" id="UP000647183">
    <property type="component" value="Unassembled WGS sequence"/>
</dbReference>
<evidence type="ECO:0000256" key="6">
    <source>
        <dbReference type="SAM" id="SignalP"/>
    </source>
</evidence>